<evidence type="ECO:0000256" key="1">
    <source>
        <dbReference type="PIRSR" id="PIRSR006661-1"/>
    </source>
</evidence>
<dbReference type="InterPro" id="IPR022310">
    <property type="entry name" value="NAD/GMP_synthase"/>
</dbReference>
<dbReference type="AlphaFoldDB" id="A0AAE3L069"/>
<dbReference type="GO" id="GO:0016783">
    <property type="term" value="F:sulfurtransferase activity"/>
    <property type="evidence" value="ECO:0007669"/>
    <property type="project" value="InterPro"/>
</dbReference>
<dbReference type="Proteomes" id="UP001205748">
    <property type="component" value="Unassembled WGS sequence"/>
</dbReference>
<dbReference type="PANTHER" id="PTHR43169:SF2">
    <property type="entry name" value="NAD_GMP SYNTHASE DOMAIN-CONTAINING PROTEIN"/>
    <property type="match status" value="1"/>
</dbReference>
<evidence type="ECO:0000259" key="2">
    <source>
        <dbReference type="Pfam" id="PF02540"/>
    </source>
</evidence>
<dbReference type="InterPro" id="IPR014729">
    <property type="entry name" value="Rossmann-like_a/b/a_fold"/>
</dbReference>
<dbReference type="Gene3D" id="3.40.50.620">
    <property type="entry name" value="HUPs"/>
    <property type="match status" value="1"/>
</dbReference>
<evidence type="ECO:0000313" key="4">
    <source>
        <dbReference type="Proteomes" id="UP001205748"/>
    </source>
</evidence>
<dbReference type="GO" id="GO:0006163">
    <property type="term" value="P:purine nucleotide metabolic process"/>
    <property type="evidence" value="ECO:0007669"/>
    <property type="project" value="UniProtKB-ARBA"/>
</dbReference>
<feature type="active site" description="Nucleophile and sulfur donor" evidence="1">
    <location>
        <position position="178"/>
    </location>
</feature>
<dbReference type="RefSeq" id="WP_257531703.1">
    <property type="nucleotide sequence ID" value="NZ_JANKAS010000009.1"/>
</dbReference>
<organism evidence="3 4">
    <name type="scientific">Irregularibacter muris</name>
    <dbReference type="NCBI Taxonomy" id="1796619"/>
    <lineage>
        <taxon>Bacteria</taxon>
        <taxon>Bacillati</taxon>
        <taxon>Bacillota</taxon>
        <taxon>Clostridia</taxon>
        <taxon>Eubacteriales</taxon>
        <taxon>Eubacteriaceae</taxon>
        <taxon>Irregularibacter</taxon>
    </lineage>
</organism>
<dbReference type="PIRSF" id="PIRSF006661">
    <property type="entry name" value="PP-lp_UCP006661"/>
    <property type="match status" value="1"/>
</dbReference>
<accession>A0AAE3L069</accession>
<dbReference type="Pfam" id="PF02540">
    <property type="entry name" value="NAD_synthase"/>
    <property type="match status" value="1"/>
</dbReference>
<proteinExistence type="predicted"/>
<sequence length="272" mass="30670">MENKYIALKEYVEKLVKEGICIAFSGGVDSSLILKVACEAGKKLNKEVYAITFESRLHPASDVTISKRVAQEMGARHKIIQINEFENEEILKNPENRCYLCKESLFSNLQKFAQELGCKYVVDGTNADDLKVYRPGIQALKELGIVSPLAELDITKAEVRGMASSLNISVSSRPSAPCMATRLPYNTPINFELLEKIEKGEEFIKGLGFRILRLRVHGDIVRIEVPREDLKRLLEKSQEIIPYLKDLGFVYITMDLEGFRSGSMDVYVVKEG</sequence>
<gene>
    <name evidence="3" type="primary">larE</name>
    <name evidence="3" type="ORF">NSA47_10370</name>
</gene>
<feature type="domain" description="NAD/GMP synthase" evidence="2">
    <location>
        <begin position="7"/>
        <end position="85"/>
    </location>
</feature>
<dbReference type="SUPFAM" id="SSF52402">
    <property type="entry name" value="Adenine nucleotide alpha hydrolases-like"/>
    <property type="match status" value="1"/>
</dbReference>
<dbReference type="InterPro" id="IPR005232">
    <property type="entry name" value="LarE"/>
</dbReference>
<dbReference type="EMBL" id="JANKAS010000009">
    <property type="protein sequence ID" value="MCR1899387.1"/>
    <property type="molecule type" value="Genomic_DNA"/>
</dbReference>
<dbReference type="InterPro" id="IPR052188">
    <property type="entry name" value="Ni-pincer_cofactor_biosynth"/>
</dbReference>
<name>A0AAE3L069_9FIRM</name>
<keyword evidence="4" id="KW-1185">Reference proteome</keyword>
<keyword evidence="3" id="KW-0808">Transferase</keyword>
<dbReference type="PANTHER" id="PTHR43169">
    <property type="entry name" value="EXSB FAMILY PROTEIN"/>
    <property type="match status" value="1"/>
</dbReference>
<protein>
    <submittedName>
        <fullName evidence="3">ATP-dependent sacrificial sulfur transferase LarE</fullName>
    </submittedName>
</protein>
<reference evidence="3" key="1">
    <citation type="submission" date="2022-07" db="EMBL/GenBank/DDBJ databases">
        <title>Enhanced cultured diversity of the mouse gut microbiota enables custom-made synthetic communities.</title>
        <authorList>
            <person name="Afrizal A."/>
        </authorList>
    </citation>
    <scope>NUCLEOTIDE SEQUENCE</scope>
    <source>
        <strain evidence="3">DSM 28593</strain>
    </source>
</reference>
<evidence type="ECO:0000313" key="3">
    <source>
        <dbReference type="EMBL" id="MCR1899387.1"/>
    </source>
</evidence>
<dbReference type="CDD" id="cd01990">
    <property type="entry name" value="LarE-like"/>
    <property type="match status" value="1"/>
</dbReference>
<comment type="caution">
    <text evidence="3">The sequence shown here is derived from an EMBL/GenBank/DDBJ whole genome shotgun (WGS) entry which is preliminary data.</text>
</comment>
<dbReference type="NCBIfam" id="TIGR00268">
    <property type="entry name" value="ATP-dependent sacrificial sulfur transferase LarE"/>
    <property type="match status" value="1"/>
</dbReference>